<dbReference type="Proteomes" id="UP000186817">
    <property type="component" value="Unassembled WGS sequence"/>
</dbReference>
<accession>A0A1Q9EI70</accession>
<keyword evidence="3" id="KW-1185">Reference proteome</keyword>
<evidence type="ECO:0000313" key="3">
    <source>
        <dbReference type="Proteomes" id="UP000186817"/>
    </source>
</evidence>
<keyword evidence="1" id="KW-0472">Membrane</keyword>
<evidence type="ECO:0000256" key="1">
    <source>
        <dbReference type="SAM" id="Phobius"/>
    </source>
</evidence>
<name>A0A1Q9EI70_SYMMI</name>
<comment type="caution">
    <text evidence="2">The sequence shown here is derived from an EMBL/GenBank/DDBJ whole genome shotgun (WGS) entry which is preliminary data.</text>
</comment>
<protein>
    <submittedName>
        <fullName evidence="2">Uncharacterized protein</fullName>
    </submittedName>
</protein>
<feature type="transmembrane region" description="Helical" evidence="1">
    <location>
        <begin position="255"/>
        <end position="274"/>
    </location>
</feature>
<organism evidence="2 3">
    <name type="scientific">Symbiodinium microadriaticum</name>
    <name type="common">Dinoflagellate</name>
    <name type="synonym">Zooxanthella microadriatica</name>
    <dbReference type="NCBI Taxonomy" id="2951"/>
    <lineage>
        <taxon>Eukaryota</taxon>
        <taxon>Sar</taxon>
        <taxon>Alveolata</taxon>
        <taxon>Dinophyceae</taxon>
        <taxon>Suessiales</taxon>
        <taxon>Symbiodiniaceae</taxon>
        <taxon>Symbiodinium</taxon>
    </lineage>
</organism>
<proteinExistence type="predicted"/>
<dbReference type="OrthoDB" id="407641at2759"/>
<feature type="transmembrane region" description="Helical" evidence="1">
    <location>
        <begin position="231"/>
        <end position="249"/>
    </location>
</feature>
<evidence type="ECO:0000313" key="2">
    <source>
        <dbReference type="EMBL" id="OLQ07154.1"/>
    </source>
</evidence>
<keyword evidence="1" id="KW-1133">Transmembrane helix</keyword>
<dbReference type="EMBL" id="LSRX01000146">
    <property type="protein sequence ID" value="OLQ07154.1"/>
    <property type="molecule type" value="Genomic_DNA"/>
</dbReference>
<reference evidence="2 3" key="1">
    <citation type="submission" date="2016-02" db="EMBL/GenBank/DDBJ databases">
        <title>Genome analysis of coral dinoflagellate symbionts highlights evolutionary adaptations to a symbiotic lifestyle.</title>
        <authorList>
            <person name="Aranda M."/>
            <person name="Li Y."/>
            <person name="Liew Y.J."/>
            <person name="Baumgarten S."/>
            <person name="Simakov O."/>
            <person name="Wilson M."/>
            <person name="Piel J."/>
            <person name="Ashoor H."/>
            <person name="Bougouffa S."/>
            <person name="Bajic V.B."/>
            <person name="Ryu T."/>
            <person name="Ravasi T."/>
            <person name="Bayer T."/>
            <person name="Micklem G."/>
            <person name="Kim H."/>
            <person name="Bhak J."/>
            <person name="Lajeunesse T.C."/>
            <person name="Voolstra C.R."/>
        </authorList>
    </citation>
    <scope>NUCLEOTIDE SEQUENCE [LARGE SCALE GENOMIC DNA]</scope>
    <source>
        <strain evidence="2 3">CCMP2467</strain>
    </source>
</reference>
<gene>
    <name evidence="2" type="ORF">AK812_SmicGene9463</name>
</gene>
<dbReference type="AlphaFoldDB" id="A0A1Q9EI70"/>
<feature type="transmembrane region" description="Helical" evidence="1">
    <location>
        <begin position="163"/>
        <end position="183"/>
    </location>
</feature>
<keyword evidence="1" id="KW-0812">Transmembrane</keyword>
<sequence>MLVCRRRAPWAPSAVAPDVPQEVLDGVDGPPFGGKSLALALVIDVTMWVALYWRNYDNLWNITVAHYYTFITITDLAALRLPPARRSWWNPFRAIVAMSYIIHEASLALKTLEPLEYMLFIREGLCLVRLIHSVYCVAKFGPGLRQLEAFPSFFRFHCQRISAVPLLSLAWSCVGFFSPYVFIQMHYNYGKVDLDGPLTALQASYTLTVVVKSMVLNVMAASPLEAGMSHLISCVLFSAQYPIIFDMYWECLLKLGHLLAEVFFGLCAVAYLFFDIRLAEIVEKTSVKDVEP</sequence>
<feature type="transmembrane region" description="Helical" evidence="1">
    <location>
        <begin position="203"/>
        <end position="224"/>
    </location>
</feature>